<evidence type="ECO:0000256" key="15">
    <source>
        <dbReference type="ARBA" id="ARBA00032528"/>
    </source>
</evidence>
<evidence type="ECO:0000256" key="2">
    <source>
        <dbReference type="ARBA" id="ARBA00004443"/>
    </source>
</evidence>
<evidence type="ECO:0000313" key="17">
    <source>
        <dbReference type="Proteomes" id="UP000749559"/>
    </source>
</evidence>
<keyword evidence="8" id="KW-0679">Respiratory chain</keyword>
<comment type="similarity">
    <text evidence="3">Belongs to the complex I LYR family.</text>
</comment>
<dbReference type="PANTHER" id="PTHR12868">
    <property type="entry name" value="NADH-UBIQUINONE OXIDOREDUCTASE B22 SUBUNIT"/>
    <property type="match status" value="1"/>
</dbReference>
<keyword evidence="17" id="KW-1185">Reference proteome</keyword>
<evidence type="ECO:0000256" key="6">
    <source>
        <dbReference type="ARBA" id="ARBA00022448"/>
    </source>
</evidence>
<evidence type="ECO:0000256" key="13">
    <source>
        <dbReference type="ARBA" id="ARBA00023136"/>
    </source>
</evidence>
<comment type="caution">
    <text evidence="16">The sequence shown here is derived from an EMBL/GenBank/DDBJ whole genome shotgun (WGS) entry which is preliminary data.</text>
</comment>
<keyword evidence="9" id="KW-0999">Mitochondrion inner membrane</keyword>
<dbReference type="Pfam" id="PF05347">
    <property type="entry name" value="Complex1_LYR"/>
    <property type="match status" value="1"/>
</dbReference>
<keyword evidence="7" id="KW-0597">Phosphoprotein</keyword>
<comment type="subcellular location">
    <subcellularLocation>
        <location evidence="2">Mitochondrion inner membrane</location>
        <topology evidence="2">Peripheral membrane protein</topology>
        <orientation evidence="2">Matrix side</orientation>
    </subcellularLocation>
</comment>
<evidence type="ECO:0000256" key="5">
    <source>
        <dbReference type="ARBA" id="ARBA00018684"/>
    </source>
</evidence>
<name>A0A8J1UT03_OWEFU</name>
<reference evidence="16" key="1">
    <citation type="submission" date="2022-03" db="EMBL/GenBank/DDBJ databases">
        <authorList>
            <person name="Martin C."/>
        </authorList>
    </citation>
    <scope>NUCLEOTIDE SEQUENCE</scope>
</reference>
<evidence type="ECO:0000256" key="12">
    <source>
        <dbReference type="ARBA" id="ARBA00023128"/>
    </source>
</evidence>
<evidence type="ECO:0000256" key="3">
    <source>
        <dbReference type="ARBA" id="ARBA00009508"/>
    </source>
</evidence>
<evidence type="ECO:0000256" key="14">
    <source>
        <dbReference type="ARBA" id="ARBA00030192"/>
    </source>
</evidence>
<dbReference type="Proteomes" id="UP000749559">
    <property type="component" value="Unassembled WGS sequence"/>
</dbReference>
<dbReference type="InterPro" id="IPR045292">
    <property type="entry name" value="Complex1_LYR_NDUFB9_LYRM3"/>
</dbReference>
<dbReference type="InterPro" id="IPR033034">
    <property type="entry name" value="NDUFB9"/>
</dbReference>
<keyword evidence="6" id="KW-0813">Transport</keyword>
<dbReference type="AlphaFoldDB" id="A0A8J1UT03"/>
<evidence type="ECO:0000256" key="8">
    <source>
        <dbReference type="ARBA" id="ARBA00022660"/>
    </source>
</evidence>
<accession>A0A8J1UT03</accession>
<sequence length="142" mass="17063">MSYLTTRAASHAQKVCSLYKKALRECQNWHYFPHLYRYHQVVMRARFDENKDVVDMVKAKQLLEEGEAELWERKHPQPFKFTDSPGGVAYGREAPPPDWLLDTWTPLEKARYPEYFARREIRKEEYIKRWQEKYGNQKAGAH</sequence>
<comment type="subunit">
    <text evidence="4">Mammalian complex I is composed of 45 different subunits.</text>
</comment>
<evidence type="ECO:0000256" key="4">
    <source>
        <dbReference type="ARBA" id="ARBA00011790"/>
    </source>
</evidence>
<keyword evidence="10" id="KW-0249">Electron transport</keyword>
<evidence type="ECO:0000313" key="16">
    <source>
        <dbReference type="EMBL" id="CAH1780491.1"/>
    </source>
</evidence>
<evidence type="ECO:0000256" key="7">
    <source>
        <dbReference type="ARBA" id="ARBA00022553"/>
    </source>
</evidence>
<gene>
    <name evidence="16" type="ORF">OFUS_LOCUS7181</name>
</gene>
<keyword evidence="12" id="KW-0496">Mitochondrion</keyword>
<dbReference type="EMBL" id="CAIIXF020000003">
    <property type="protein sequence ID" value="CAH1780491.1"/>
    <property type="molecule type" value="Genomic_DNA"/>
</dbReference>
<dbReference type="GO" id="GO:0006120">
    <property type="term" value="P:mitochondrial electron transport, NADH to ubiquinone"/>
    <property type="evidence" value="ECO:0007669"/>
    <property type="project" value="InterPro"/>
</dbReference>
<evidence type="ECO:0000256" key="11">
    <source>
        <dbReference type="ARBA" id="ARBA00022990"/>
    </source>
</evidence>
<dbReference type="CDD" id="cd20263">
    <property type="entry name" value="Complex1_LYR_NDUFB9_LYRM3"/>
    <property type="match status" value="1"/>
</dbReference>
<dbReference type="InterPro" id="IPR008011">
    <property type="entry name" value="Complex1_LYR_dom"/>
</dbReference>
<protein>
    <recommendedName>
        <fullName evidence="5">NADH dehydrogenase [ubiquinone] 1 beta subcomplex subunit 9</fullName>
    </recommendedName>
    <alternativeName>
        <fullName evidence="14">Complex I-B22</fullName>
    </alternativeName>
    <alternativeName>
        <fullName evidence="15">NADH-ubiquinone oxidoreductase B22 subunit</fullName>
    </alternativeName>
</protein>
<evidence type="ECO:0000256" key="1">
    <source>
        <dbReference type="ARBA" id="ARBA00002920"/>
    </source>
</evidence>
<dbReference type="GO" id="GO:0005743">
    <property type="term" value="C:mitochondrial inner membrane"/>
    <property type="evidence" value="ECO:0007669"/>
    <property type="project" value="UniProtKB-SubCell"/>
</dbReference>
<evidence type="ECO:0000256" key="10">
    <source>
        <dbReference type="ARBA" id="ARBA00022982"/>
    </source>
</evidence>
<comment type="function">
    <text evidence="1">Accessory subunit of the mitochondrial membrane respiratory chain NADH dehydrogenase (Complex I), that is believed to be not involved in catalysis. Complex I functions in the transfer of electrons from NADH to the respiratory chain. The immediate electron acceptor for the enzyme is believed to be ubiquinone.</text>
</comment>
<dbReference type="PANTHER" id="PTHR12868:SF0">
    <property type="entry name" value="NADH DEHYDROGENASE [UBIQUINONE] 1 BETA SUBCOMPLEX SUBUNIT 9"/>
    <property type="match status" value="1"/>
</dbReference>
<dbReference type="OrthoDB" id="13598at2759"/>
<organism evidence="16 17">
    <name type="scientific">Owenia fusiformis</name>
    <name type="common">Polychaete worm</name>
    <dbReference type="NCBI Taxonomy" id="6347"/>
    <lineage>
        <taxon>Eukaryota</taxon>
        <taxon>Metazoa</taxon>
        <taxon>Spiralia</taxon>
        <taxon>Lophotrochozoa</taxon>
        <taxon>Annelida</taxon>
        <taxon>Polychaeta</taxon>
        <taxon>Sedentaria</taxon>
        <taxon>Canalipalpata</taxon>
        <taxon>Sabellida</taxon>
        <taxon>Oweniida</taxon>
        <taxon>Oweniidae</taxon>
        <taxon>Owenia</taxon>
    </lineage>
</organism>
<evidence type="ECO:0000256" key="9">
    <source>
        <dbReference type="ARBA" id="ARBA00022792"/>
    </source>
</evidence>
<keyword evidence="13" id="KW-0472">Membrane</keyword>
<keyword evidence="11" id="KW-0007">Acetylation</keyword>
<proteinExistence type="inferred from homology"/>